<dbReference type="CDD" id="cd06127">
    <property type="entry name" value="DEDDh"/>
    <property type="match status" value="1"/>
</dbReference>
<keyword evidence="1" id="KW-0540">Nuclease</keyword>
<dbReference type="SMART" id="SM00479">
    <property type="entry name" value="EXOIII"/>
    <property type="match status" value="1"/>
</dbReference>
<proteinExistence type="predicted"/>
<keyword evidence="2" id="KW-0378">Hydrolase</keyword>
<dbReference type="InterPro" id="IPR036397">
    <property type="entry name" value="RNaseH_sf"/>
</dbReference>
<dbReference type="GO" id="GO:0005829">
    <property type="term" value="C:cytosol"/>
    <property type="evidence" value="ECO:0007669"/>
    <property type="project" value="TreeGrafter"/>
</dbReference>
<evidence type="ECO:0000256" key="2">
    <source>
        <dbReference type="ARBA" id="ARBA00022839"/>
    </source>
</evidence>
<organism evidence="6 7">
    <name type="scientific">Rhodanobacter glycinis</name>
    <dbReference type="NCBI Taxonomy" id="582702"/>
    <lineage>
        <taxon>Bacteria</taxon>
        <taxon>Pseudomonadati</taxon>
        <taxon>Pseudomonadota</taxon>
        <taxon>Gammaproteobacteria</taxon>
        <taxon>Lysobacterales</taxon>
        <taxon>Rhodanobacteraceae</taxon>
        <taxon>Rhodanobacter</taxon>
    </lineage>
</organism>
<evidence type="ECO:0000313" key="7">
    <source>
        <dbReference type="Proteomes" id="UP000198725"/>
    </source>
</evidence>
<name>A0A1I4GBR6_9GAMM</name>
<dbReference type="GO" id="GO:0003676">
    <property type="term" value="F:nucleic acid binding"/>
    <property type="evidence" value="ECO:0007669"/>
    <property type="project" value="InterPro"/>
</dbReference>
<dbReference type="AlphaFoldDB" id="A0A1I4GBR6"/>
<dbReference type="GO" id="GO:0045004">
    <property type="term" value="P:DNA replication proofreading"/>
    <property type="evidence" value="ECO:0007669"/>
    <property type="project" value="TreeGrafter"/>
</dbReference>
<dbReference type="GO" id="GO:0008408">
    <property type="term" value="F:3'-5' exonuclease activity"/>
    <property type="evidence" value="ECO:0007669"/>
    <property type="project" value="TreeGrafter"/>
</dbReference>
<evidence type="ECO:0000256" key="1">
    <source>
        <dbReference type="ARBA" id="ARBA00022722"/>
    </source>
</evidence>
<comment type="function">
    <text evidence="3">DNA polymerase III is a complex, multichain enzyme responsible for most of the replicative synthesis in bacteria. The epsilon subunit contain the editing function and is a proofreading 3'-5' exonuclease.</text>
</comment>
<evidence type="ECO:0000256" key="4">
    <source>
        <dbReference type="ARBA" id="ARBA00026073"/>
    </source>
</evidence>
<accession>A0A1I4GBR6</accession>
<dbReference type="FunFam" id="3.30.420.10:FF:000045">
    <property type="entry name" value="3'-5' exonuclease DinG"/>
    <property type="match status" value="1"/>
</dbReference>
<keyword evidence="2" id="KW-0269">Exonuclease</keyword>
<dbReference type="Proteomes" id="UP000198725">
    <property type="component" value="Unassembled WGS sequence"/>
</dbReference>
<sequence length="208" mass="22511">MFDRPIVILDFETTGLSPDAGDRITEVAALRMVDGVITERFVTLVNCGTRIPSHITALTGINQRMVDGAPSVKQVMPQLLDFIGEDALAAHNASFDARFLLAESGRQGLSPRHGGLICSLKLARRLLPGRPSYKLGELARSLNIRFNGAAHRAEADAEVTVHLLSHIGEHLCRTYACSSIAPSLLEAVTRKSANKVPDFLSHRLAAAH</sequence>
<dbReference type="Pfam" id="PF00929">
    <property type="entry name" value="RNase_T"/>
    <property type="match status" value="1"/>
</dbReference>
<reference evidence="7" key="1">
    <citation type="submission" date="2016-10" db="EMBL/GenBank/DDBJ databases">
        <authorList>
            <person name="Varghese N."/>
            <person name="Submissions S."/>
        </authorList>
    </citation>
    <scope>NUCLEOTIDE SEQUENCE [LARGE SCALE GENOMIC DNA]</scope>
    <source>
        <strain evidence="7">MO64</strain>
    </source>
</reference>
<dbReference type="Gene3D" id="3.30.420.10">
    <property type="entry name" value="Ribonuclease H-like superfamily/Ribonuclease H"/>
    <property type="match status" value="1"/>
</dbReference>
<evidence type="ECO:0000313" key="6">
    <source>
        <dbReference type="EMBL" id="SFL27492.1"/>
    </source>
</evidence>
<dbReference type="PANTHER" id="PTHR30231">
    <property type="entry name" value="DNA POLYMERASE III SUBUNIT EPSILON"/>
    <property type="match status" value="1"/>
</dbReference>
<dbReference type="InterPro" id="IPR013520">
    <property type="entry name" value="Ribonucl_H"/>
</dbReference>
<feature type="domain" description="Exonuclease" evidence="5">
    <location>
        <begin position="5"/>
        <end position="173"/>
    </location>
</feature>
<keyword evidence="7" id="KW-1185">Reference proteome</keyword>
<dbReference type="PANTHER" id="PTHR30231:SF37">
    <property type="entry name" value="EXODEOXYRIBONUCLEASE 10"/>
    <property type="match status" value="1"/>
</dbReference>
<comment type="subunit">
    <text evidence="4">DNA polymerase III contains a core (composed of alpha, epsilon and theta chains) that associates with a tau subunit. This core dimerizes to form the POLIII' complex. PolIII' associates with the gamma complex (composed of gamma, delta, delta', psi and chi chains) and with the beta chain to form the complete DNA polymerase III complex.</text>
</comment>
<dbReference type="EMBL" id="FOSR01000023">
    <property type="protein sequence ID" value="SFL27492.1"/>
    <property type="molecule type" value="Genomic_DNA"/>
</dbReference>
<gene>
    <name evidence="6" type="ORF">SAMN05192579_12334</name>
</gene>
<dbReference type="InterPro" id="IPR012337">
    <property type="entry name" value="RNaseH-like_sf"/>
</dbReference>
<protein>
    <submittedName>
        <fullName evidence="6">DNA polymerase-3 subunit epsilon</fullName>
    </submittedName>
</protein>
<evidence type="ECO:0000256" key="3">
    <source>
        <dbReference type="ARBA" id="ARBA00025483"/>
    </source>
</evidence>
<evidence type="ECO:0000259" key="5">
    <source>
        <dbReference type="SMART" id="SM00479"/>
    </source>
</evidence>
<dbReference type="SUPFAM" id="SSF53098">
    <property type="entry name" value="Ribonuclease H-like"/>
    <property type="match status" value="1"/>
</dbReference>